<evidence type="ECO:0000313" key="2">
    <source>
        <dbReference type="Proteomes" id="UP000825933"/>
    </source>
</evidence>
<evidence type="ECO:0000313" key="1">
    <source>
        <dbReference type="EMBL" id="MBZ2165474.1"/>
    </source>
</evidence>
<sequence length="49" mass="5633">MVKEIVAKLNDEKNIIKIENTCTGTFLLLNKEEALKLKTDLNNILELME</sequence>
<keyword evidence="2" id="KW-1185">Reference proteome</keyword>
<proteinExistence type="predicted"/>
<name>A0A8T5UPA2_9EURY</name>
<organism evidence="1 2">
    <name type="scientific">Methanobacterium spitsbergense</name>
    <dbReference type="NCBI Taxonomy" id="2874285"/>
    <lineage>
        <taxon>Archaea</taxon>
        <taxon>Methanobacteriati</taxon>
        <taxon>Methanobacteriota</taxon>
        <taxon>Methanomada group</taxon>
        <taxon>Methanobacteria</taxon>
        <taxon>Methanobacteriales</taxon>
        <taxon>Methanobacteriaceae</taxon>
        <taxon>Methanobacterium</taxon>
    </lineage>
</organism>
<dbReference type="Proteomes" id="UP000825933">
    <property type="component" value="Unassembled WGS sequence"/>
</dbReference>
<comment type="caution">
    <text evidence="1">The sequence shown here is derived from an EMBL/GenBank/DDBJ whole genome shotgun (WGS) entry which is preliminary data.</text>
</comment>
<reference evidence="2" key="1">
    <citation type="journal article" date="2022" name="Microbiol. Resour. Announc.">
        <title>Draft Genome Sequence of a Methanogenic Archaeon from West Spitsbergen Permafrost.</title>
        <authorList>
            <person name="Trubitsyn V."/>
            <person name="Rivkina E."/>
            <person name="Shcherbakova V."/>
        </authorList>
    </citation>
    <scope>NUCLEOTIDE SEQUENCE [LARGE SCALE GENOMIC DNA]</scope>
    <source>
        <strain evidence="2">VT</strain>
    </source>
</reference>
<dbReference type="RefSeq" id="WP_156095970.1">
    <property type="nucleotide sequence ID" value="NZ_JAIOUQ010000005.1"/>
</dbReference>
<dbReference type="EMBL" id="JAIOUQ010000005">
    <property type="protein sequence ID" value="MBZ2165474.1"/>
    <property type="molecule type" value="Genomic_DNA"/>
</dbReference>
<dbReference type="AlphaFoldDB" id="A0A8T5UPA2"/>
<accession>A0A8T5UPA2</accession>
<gene>
    <name evidence="1" type="ORF">K8N75_05400</name>
</gene>
<protein>
    <submittedName>
        <fullName evidence="1">Uncharacterized protein</fullName>
    </submittedName>
</protein>